<proteinExistence type="predicted"/>
<accession>A0AAV7LXX8</accession>
<feature type="compositionally biased region" description="Polar residues" evidence="1">
    <location>
        <begin position="22"/>
        <end position="34"/>
    </location>
</feature>
<dbReference type="EMBL" id="JANPWB010000014">
    <property type="protein sequence ID" value="KAJ1096406.1"/>
    <property type="molecule type" value="Genomic_DNA"/>
</dbReference>
<feature type="region of interest" description="Disordered" evidence="1">
    <location>
        <begin position="1"/>
        <end position="37"/>
    </location>
</feature>
<dbReference type="Proteomes" id="UP001066276">
    <property type="component" value="Chromosome 10"/>
</dbReference>
<evidence type="ECO:0000313" key="3">
    <source>
        <dbReference type="Proteomes" id="UP001066276"/>
    </source>
</evidence>
<comment type="caution">
    <text evidence="2">The sequence shown here is derived from an EMBL/GenBank/DDBJ whole genome shotgun (WGS) entry which is preliminary data.</text>
</comment>
<gene>
    <name evidence="2" type="ORF">NDU88_001548</name>
</gene>
<reference evidence="2" key="1">
    <citation type="journal article" date="2022" name="bioRxiv">
        <title>Sequencing and chromosome-scale assembly of the giantPleurodeles waltlgenome.</title>
        <authorList>
            <person name="Brown T."/>
            <person name="Elewa A."/>
            <person name="Iarovenko S."/>
            <person name="Subramanian E."/>
            <person name="Araus A.J."/>
            <person name="Petzold A."/>
            <person name="Susuki M."/>
            <person name="Suzuki K.-i.T."/>
            <person name="Hayashi T."/>
            <person name="Toyoda A."/>
            <person name="Oliveira C."/>
            <person name="Osipova E."/>
            <person name="Leigh N.D."/>
            <person name="Simon A."/>
            <person name="Yun M.H."/>
        </authorList>
    </citation>
    <scope>NUCLEOTIDE SEQUENCE</scope>
    <source>
        <strain evidence="2">20211129_DDA</strain>
        <tissue evidence="2">Liver</tissue>
    </source>
</reference>
<feature type="region of interest" description="Disordered" evidence="1">
    <location>
        <begin position="79"/>
        <end position="98"/>
    </location>
</feature>
<dbReference type="AlphaFoldDB" id="A0AAV7LXX8"/>
<sequence length="98" mass="10996">MGKLDLRQGKLPIEQKRLTGTRPGQASLVPSDNSNRSEGDIKAILLEMRPSLEGIYTKMGKLNAQMDLMMERLNKQLKPGSQRWRMRIPSLSSEAGQS</sequence>
<keyword evidence="3" id="KW-1185">Reference proteome</keyword>
<name>A0AAV7LXX8_PLEWA</name>
<protein>
    <submittedName>
        <fullName evidence="2">Uncharacterized protein</fullName>
    </submittedName>
</protein>
<evidence type="ECO:0000313" key="2">
    <source>
        <dbReference type="EMBL" id="KAJ1096406.1"/>
    </source>
</evidence>
<feature type="compositionally biased region" description="Basic and acidic residues" evidence="1">
    <location>
        <begin position="1"/>
        <end position="17"/>
    </location>
</feature>
<evidence type="ECO:0000256" key="1">
    <source>
        <dbReference type="SAM" id="MobiDB-lite"/>
    </source>
</evidence>
<organism evidence="2 3">
    <name type="scientific">Pleurodeles waltl</name>
    <name type="common">Iberian ribbed newt</name>
    <dbReference type="NCBI Taxonomy" id="8319"/>
    <lineage>
        <taxon>Eukaryota</taxon>
        <taxon>Metazoa</taxon>
        <taxon>Chordata</taxon>
        <taxon>Craniata</taxon>
        <taxon>Vertebrata</taxon>
        <taxon>Euteleostomi</taxon>
        <taxon>Amphibia</taxon>
        <taxon>Batrachia</taxon>
        <taxon>Caudata</taxon>
        <taxon>Salamandroidea</taxon>
        <taxon>Salamandridae</taxon>
        <taxon>Pleurodelinae</taxon>
        <taxon>Pleurodeles</taxon>
    </lineage>
</organism>